<evidence type="ECO:0000313" key="3">
    <source>
        <dbReference type="Proteomes" id="UP000221168"/>
    </source>
</evidence>
<protein>
    <recommendedName>
        <fullName evidence="1">VWFA domain-containing protein</fullName>
    </recommendedName>
</protein>
<accession>A0A2G1QHH0</accession>
<dbReference type="InterPro" id="IPR036465">
    <property type="entry name" value="vWFA_dom_sf"/>
</dbReference>
<reference evidence="2 3" key="1">
    <citation type="submission" date="2017-10" db="EMBL/GenBank/DDBJ databases">
        <title>Sedimentibacterium mangrovi gen. nov., sp. nov., a novel member of family Phyllobacteriacea isolated from mangrove sediment.</title>
        <authorList>
            <person name="Liao H."/>
            <person name="Tian Y."/>
        </authorList>
    </citation>
    <scope>NUCLEOTIDE SEQUENCE [LARGE SCALE GENOMIC DNA]</scope>
    <source>
        <strain evidence="2 3">X9-2-2</strain>
    </source>
</reference>
<dbReference type="PROSITE" id="PS50234">
    <property type="entry name" value="VWFA"/>
    <property type="match status" value="1"/>
</dbReference>
<dbReference type="EMBL" id="PDVP01000020">
    <property type="protein sequence ID" value="PHP64910.1"/>
    <property type="molecule type" value="Genomic_DNA"/>
</dbReference>
<organism evidence="2 3">
    <name type="scientific">Zhengella mangrovi</name>
    <dbReference type="NCBI Taxonomy" id="1982044"/>
    <lineage>
        <taxon>Bacteria</taxon>
        <taxon>Pseudomonadati</taxon>
        <taxon>Pseudomonadota</taxon>
        <taxon>Alphaproteobacteria</taxon>
        <taxon>Hyphomicrobiales</taxon>
        <taxon>Notoacmeibacteraceae</taxon>
        <taxon>Zhengella</taxon>
    </lineage>
</organism>
<dbReference type="Proteomes" id="UP000221168">
    <property type="component" value="Unassembled WGS sequence"/>
</dbReference>
<dbReference type="InterPro" id="IPR028087">
    <property type="entry name" value="Tad_N"/>
</dbReference>
<dbReference type="Gene3D" id="3.40.50.410">
    <property type="entry name" value="von Willebrand factor, type A domain"/>
    <property type="match status" value="1"/>
</dbReference>
<keyword evidence="3" id="KW-1185">Reference proteome</keyword>
<dbReference type="SUPFAM" id="SSF53300">
    <property type="entry name" value="vWA-like"/>
    <property type="match status" value="1"/>
</dbReference>
<dbReference type="Pfam" id="PF13400">
    <property type="entry name" value="Tad"/>
    <property type="match status" value="1"/>
</dbReference>
<proteinExistence type="predicted"/>
<dbReference type="AlphaFoldDB" id="A0A2G1QHH0"/>
<dbReference type="InterPro" id="IPR002035">
    <property type="entry name" value="VWF_A"/>
</dbReference>
<gene>
    <name evidence="2" type="ORF">CSC94_21485</name>
</gene>
<comment type="caution">
    <text evidence="2">The sequence shown here is derived from an EMBL/GenBank/DDBJ whole genome shotgun (WGS) entry which is preliminary data.</text>
</comment>
<dbReference type="OrthoDB" id="7522752at2"/>
<evidence type="ECO:0000313" key="2">
    <source>
        <dbReference type="EMBL" id="PHP64910.1"/>
    </source>
</evidence>
<name>A0A2G1QHH0_9HYPH</name>
<feature type="domain" description="VWFA" evidence="1">
    <location>
        <begin position="329"/>
        <end position="466"/>
    </location>
</feature>
<evidence type="ECO:0000259" key="1">
    <source>
        <dbReference type="PROSITE" id="PS50234"/>
    </source>
</evidence>
<sequence>MIKMKKCLEFLRSSGGNIAVTFALMVLPLTGFMGLALDYAAMSRDTSELHNAADAAALFAARRYEVDGALPDQGEVKQFLLANTKLAAVEVTRYEKTTDPQTGAEAVEIEAQSNYDPLLMHLVNAGTQTLKVFSASQIGSGIALEVVMALDTTYSMIADGKIDGLKKAATNFTNVMFDAADGRTSVKVGLVPFDQYVNMPAKYRKEPWMDVPDDTAKQYSLPGCRSVSVVIGYDTCYPKAYVTDGVTVIKDYCPPIWGQTQVCTPYNYTVYRTWYGCVGTRGTLQNMLTLSDDMPSDPSGLEKARFPGVMQVLCARPLQPLTTDRAAILNGIDVLMPRNNTYIADGVMWAQRVLSPQPPFTEGEDIATSKKPVRKVIVLMTDGENFQSPRLDISPDHLGTDVARANDWTEKACAFAKTQGTEIYTVTFGSAVTPTARQIMRKCASTAQHFFDANNSGALDKAFQDIATNIRALRLTH</sequence>